<keyword evidence="2" id="KW-0472">Membrane</keyword>
<evidence type="ECO:0000313" key="4">
    <source>
        <dbReference type="Proteomes" id="UP000246410"/>
    </source>
</evidence>
<proteinExistence type="predicted"/>
<feature type="compositionally biased region" description="Polar residues" evidence="1">
    <location>
        <begin position="210"/>
        <end position="223"/>
    </location>
</feature>
<organism evidence="3 4">
    <name type="scientific">Nocardia neocaledoniensis</name>
    <dbReference type="NCBI Taxonomy" id="236511"/>
    <lineage>
        <taxon>Bacteria</taxon>
        <taxon>Bacillati</taxon>
        <taxon>Actinomycetota</taxon>
        <taxon>Actinomycetes</taxon>
        <taxon>Mycobacteriales</taxon>
        <taxon>Nocardiaceae</taxon>
        <taxon>Nocardia</taxon>
    </lineage>
</organism>
<name>A0A317P325_9NOCA</name>
<dbReference type="InterPro" id="IPR009339">
    <property type="entry name" value="DUF998"/>
</dbReference>
<feature type="region of interest" description="Disordered" evidence="1">
    <location>
        <begin position="210"/>
        <end position="233"/>
    </location>
</feature>
<keyword evidence="2" id="KW-1133">Transmembrane helix</keyword>
<accession>A0A317P325</accession>
<feature type="transmembrane region" description="Helical" evidence="2">
    <location>
        <begin position="151"/>
        <end position="171"/>
    </location>
</feature>
<feature type="transmembrane region" description="Helical" evidence="2">
    <location>
        <begin position="47"/>
        <end position="68"/>
    </location>
</feature>
<dbReference type="AlphaFoldDB" id="A0A317P325"/>
<dbReference type="Proteomes" id="UP000246410">
    <property type="component" value="Unassembled WGS sequence"/>
</dbReference>
<gene>
    <name evidence="3" type="ORF">DFR69_101848</name>
</gene>
<feature type="transmembrane region" description="Helical" evidence="2">
    <location>
        <begin position="119"/>
        <end position="139"/>
    </location>
</feature>
<dbReference type="EMBL" id="QGTL01000001">
    <property type="protein sequence ID" value="PWV81505.1"/>
    <property type="molecule type" value="Genomic_DNA"/>
</dbReference>
<keyword evidence="2" id="KW-0812">Transmembrane</keyword>
<evidence type="ECO:0000256" key="2">
    <source>
        <dbReference type="SAM" id="Phobius"/>
    </source>
</evidence>
<sequence length="233" mass="24192">MGTRVLLACGIAAPVLNIVVLLVLGAIRPDYNPLVVPDSNLELGPGGWMQITNYIVTGLLLLAFGAGLRRVVPTGRGATWLSILLCAYALTFVAIGPVLPDPSLGYPVGEPETLTVHGAVHSLLGIVQFGSLTAACFVLAGRDKARGNHGLARYSTVNGMLVAGTYIAFALVAKLVEGGPAGLIERLGLVACGSWIAVLAIRMMRRPTGDQNGPSTFVGSQSPPASPRARWSA</sequence>
<feature type="transmembrane region" description="Helical" evidence="2">
    <location>
        <begin position="80"/>
        <end position="99"/>
    </location>
</feature>
<protein>
    <submittedName>
        <fullName evidence="3">Uncharacterized protein DUF998</fullName>
    </submittedName>
</protein>
<evidence type="ECO:0000256" key="1">
    <source>
        <dbReference type="SAM" id="MobiDB-lite"/>
    </source>
</evidence>
<reference evidence="3 4" key="1">
    <citation type="submission" date="2018-05" db="EMBL/GenBank/DDBJ databases">
        <title>Genomic Encyclopedia of Type Strains, Phase IV (KMG-IV): sequencing the most valuable type-strain genomes for metagenomic binning, comparative biology and taxonomic classification.</title>
        <authorList>
            <person name="Goeker M."/>
        </authorList>
    </citation>
    <scope>NUCLEOTIDE SEQUENCE [LARGE SCALE GENOMIC DNA]</scope>
    <source>
        <strain evidence="3 4">DSM 44717</strain>
    </source>
</reference>
<keyword evidence="4" id="KW-1185">Reference proteome</keyword>
<comment type="caution">
    <text evidence="3">The sequence shown here is derived from an EMBL/GenBank/DDBJ whole genome shotgun (WGS) entry which is preliminary data.</text>
</comment>
<feature type="transmembrane region" description="Helical" evidence="2">
    <location>
        <begin position="183"/>
        <end position="201"/>
    </location>
</feature>
<dbReference type="Pfam" id="PF06197">
    <property type="entry name" value="DUF998"/>
    <property type="match status" value="1"/>
</dbReference>
<evidence type="ECO:0000313" key="3">
    <source>
        <dbReference type="EMBL" id="PWV81505.1"/>
    </source>
</evidence>
<feature type="transmembrane region" description="Helical" evidence="2">
    <location>
        <begin position="5"/>
        <end position="27"/>
    </location>
</feature>